<keyword evidence="2" id="KW-0808">Transferase</keyword>
<organism evidence="3 4">
    <name type="scientific">Moorena producens (strain JHB)</name>
    <dbReference type="NCBI Taxonomy" id="1454205"/>
    <lineage>
        <taxon>Bacteria</taxon>
        <taxon>Bacillati</taxon>
        <taxon>Cyanobacteriota</taxon>
        <taxon>Cyanophyceae</taxon>
        <taxon>Coleofasciculales</taxon>
        <taxon>Coleofasciculaceae</taxon>
        <taxon>Moorena</taxon>
    </lineage>
</organism>
<evidence type="ECO:0000313" key="4">
    <source>
        <dbReference type="Proteomes" id="UP000176944"/>
    </source>
</evidence>
<name>A0A1D9GB42_MOOP1</name>
<dbReference type="PANTHER" id="PTHR34136:SF1">
    <property type="entry name" value="UDP-N-ACETYL-D-MANNOSAMINURONIC ACID TRANSFERASE"/>
    <property type="match status" value="1"/>
</dbReference>
<accession>A0A1D9GB42</accession>
<keyword evidence="1" id="KW-0328">Glycosyltransferase</keyword>
<dbReference type="InterPro" id="IPR004629">
    <property type="entry name" value="WecG_TagA_CpsF"/>
</dbReference>
<reference evidence="4" key="1">
    <citation type="submission" date="2016-10" db="EMBL/GenBank/DDBJ databases">
        <title>Comparative genomics uncovers the prolific and rare metabolic potential of the cyanobacterial genus Moorea.</title>
        <authorList>
            <person name="Leao T."/>
            <person name="Castelao G."/>
            <person name="Korobeynikov A."/>
            <person name="Monroe E.A."/>
            <person name="Podell S."/>
            <person name="Glukhov E."/>
            <person name="Allen E."/>
            <person name="Gerwick W.H."/>
            <person name="Gerwick L."/>
        </authorList>
    </citation>
    <scope>NUCLEOTIDE SEQUENCE [LARGE SCALE GENOMIC DNA]</scope>
    <source>
        <strain evidence="4">JHB</strain>
    </source>
</reference>
<proteinExistence type="predicted"/>
<dbReference type="PANTHER" id="PTHR34136">
    <property type="match status" value="1"/>
</dbReference>
<sequence length="296" mass="33931">MAIKNQRNELDYLPAINVHLLERRISCVTVPRIVDAIHAACVEDRKITVAHYNVHSFNFSMQLPWFYEFIQSAEIAHCDGMGILKALQFMGYNLSLKYRASYTLLLPKLLDNFNQNSFSMFLLGSKPKHLETALTNLRQQYPNIVIDGHHGYFDKEDPSQNEEIINKINQAKPNILLVGMGMPIQEKWIWQYRSRLNVNVFMPCGAVIDRLAGLVPDCPEFISNLGGEWLYRLSREPKRLAARYLLGNPAFFFQLALAKFYAQPLRVEKMGYMLNGQKHSLGEPVSLLSPLPQGMN</sequence>
<evidence type="ECO:0000313" key="3">
    <source>
        <dbReference type="EMBL" id="AOY84833.2"/>
    </source>
</evidence>
<dbReference type="EMBL" id="CP017708">
    <property type="protein sequence ID" value="AOY84833.2"/>
    <property type="molecule type" value="Genomic_DNA"/>
</dbReference>
<dbReference type="GO" id="GO:0016758">
    <property type="term" value="F:hexosyltransferase activity"/>
    <property type="evidence" value="ECO:0007669"/>
    <property type="project" value="TreeGrafter"/>
</dbReference>
<evidence type="ECO:0000256" key="2">
    <source>
        <dbReference type="ARBA" id="ARBA00022679"/>
    </source>
</evidence>
<dbReference type="Pfam" id="PF03808">
    <property type="entry name" value="Glyco_tran_WecG"/>
    <property type="match status" value="1"/>
</dbReference>
<dbReference type="Proteomes" id="UP000176944">
    <property type="component" value="Chromosome"/>
</dbReference>
<evidence type="ECO:0000256" key="1">
    <source>
        <dbReference type="ARBA" id="ARBA00022676"/>
    </source>
</evidence>
<protein>
    <submittedName>
        <fullName evidence="3">WecB/TagA/CpsF family glycosyltransferase</fullName>
    </submittedName>
</protein>
<dbReference type="CDD" id="cd06533">
    <property type="entry name" value="Glyco_transf_WecG_TagA"/>
    <property type="match status" value="1"/>
</dbReference>
<dbReference type="NCBIfam" id="TIGR00696">
    <property type="entry name" value="wecG_tagA_cpsF"/>
    <property type="match status" value="1"/>
</dbReference>
<dbReference type="AlphaFoldDB" id="A0A1D9GB42"/>
<gene>
    <name evidence="3" type="ORF">BJP36_22655</name>
</gene>